<dbReference type="InterPro" id="IPR011058">
    <property type="entry name" value="Cyanovirin-N"/>
</dbReference>
<dbReference type="SUPFAM" id="SSF51322">
    <property type="entry name" value="Cyanovirin-N"/>
    <property type="match status" value="1"/>
</dbReference>
<reference evidence="3 4" key="1">
    <citation type="journal article" date="2020" name="ISME J.">
        <title>Uncovering the hidden diversity of litter-decomposition mechanisms in mushroom-forming fungi.</title>
        <authorList>
            <person name="Floudas D."/>
            <person name="Bentzer J."/>
            <person name="Ahren D."/>
            <person name="Johansson T."/>
            <person name="Persson P."/>
            <person name="Tunlid A."/>
        </authorList>
    </citation>
    <scope>NUCLEOTIDE SEQUENCE [LARGE SCALE GENOMIC DNA]</scope>
    <source>
        <strain evidence="3 4">CBS 101986</strain>
    </source>
</reference>
<protein>
    <recommendedName>
        <fullName evidence="2">Cyanovirin-N domain-containing protein</fullName>
    </recommendedName>
</protein>
<dbReference type="AlphaFoldDB" id="A0A8H5F9K0"/>
<evidence type="ECO:0000313" key="3">
    <source>
        <dbReference type="EMBL" id="KAF5328825.1"/>
    </source>
</evidence>
<dbReference type="Gene3D" id="2.30.60.10">
    <property type="entry name" value="Cyanovirin-N"/>
    <property type="match status" value="1"/>
</dbReference>
<dbReference type="SMART" id="SM01111">
    <property type="entry name" value="CVNH"/>
    <property type="match status" value="1"/>
</dbReference>
<evidence type="ECO:0000256" key="1">
    <source>
        <dbReference type="SAM" id="SignalP"/>
    </source>
</evidence>
<dbReference type="InterPro" id="IPR036673">
    <property type="entry name" value="Cyanovirin-N_sf"/>
</dbReference>
<feature type="chain" id="PRO_5034809373" description="Cyanovirin-N domain-containing protein" evidence="1">
    <location>
        <begin position="24"/>
        <end position="123"/>
    </location>
</feature>
<organism evidence="3 4">
    <name type="scientific">Psilocybe cf. subviscida</name>
    <dbReference type="NCBI Taxonomy" id="2480587"/>
    <lineage>
        <taxon>Eukaryota</taxon>
        <taxon>Fungi</taxon>
        <taxon>Dikarya</taxon>
        <taxon>Basidiomycota</taxon>
        <taxon>Agaricomycotina</taxon>
        <taxon>Agaricomycetes</taxon>
        <taxon>Agaricomycetidae</taxon>
        <taxon>Agaricales</taxon>
        <taxon>Agaricineae</taxon>
        <taxon>Strophariaceae</taxon>
        <taxon>Psilocybe</taxon>
    </lineage>
</organism>
<keyword evidence="1" id="KW-0732">Signal</keyword>
<comment type="caution">
    <text evidence="3">The sequence shown here is derived from an EMBL/GenBank/DDBJ whole genome shotgun (WGS) entry which is preliminary data.</text>
</comment>
<dbReference type="Proteomes" id="UP000567179">
    <property type="component" value="Unassembled WGS sequence"/>
</dbReference>
<evidence type="ECO:0000313" key="4">
    <source>
        <dbReference type="Proteomes" id="UP000567179"/>
    </source>
</evidence>
<feature type="signal peptide" evidence="1">
    <location>
        <begin position="1"/>
        <end position="23"/>
    </location>
</feature>
<gene>
    <name evidence="3" type="ORF">D9619_011509</name>
</gene>
<keyword evidence="4" id="KW-1185">Reference proteome</keyword>
<feature type="domain" description="Cyanovirin-N" evidence="2">
    <location>
        <begin position="26"/>
        <end position="121"/>
    </location>
</feature>
<proteinExistence type="predicted"/>
<dbReference type="OrthoDB" id="3068152at2759"/>
<name>A0A8H5F9K0_9AGAR</name>
<dbReference type="Pfam" id="PF08881">
    <property type="entry name" value="CVNH"/>
    <property type="match status" value="1"/>
</dbReference>
<accession>A0A8H5F9K0</accession>
<evidence type="ECO:0000259" key="2">
    <source>
        <dbReference type="SMART" id="SM01111"/>
    </source>
</evidence>
<sequence length="123" mass="12320">MQFTSFLALCAATFAVTVPAVTATGGFTATCSTIFMPSNNFLEATCGDGRGGHTTSQLNLNACIGIASTELICQANGNYAALGCSGCEIVTGAFMECGCPGGAKIADLNECVENVGGILTCAT</sequence>
<dbReference type="EMBL" id="JAACJJ010000003">
    <property type="protein sequence ID" value="KAF5328825.1"/>
    <property type="molecule type" value="Genomic_DNA"/>
</dbReference>